<organism evidence="10 11">
    <name type="scientific">Desulfovibrio gilichinskyi</name>
    <dbReference type="NCBI Taxonomy" id="1519643"/>
    <lineage>
        <taxon>Bacteria</taxon>
        <taxon>Pseudomonadati</taxon>
        <taxon>Thermodesulfobacteriota</taxon>
        <taxon>Desulfovibrionia</taxon>
        <taxon>Desulfovibrionales</taxon>
        <taxon>Desulfovibrionaceae</taxon>
        <taxon>Desulfovibrio</taxon>
    </lineage>
</organism>
<feature type="domain" description="CheB-type methylesterase" evidence="9">
    <location>
        <begin position="160"/>
        <end position="350"/>
    </location>
</feature>
<feature type="active site" evidence="5 6">
    <location>
        <position position="292"/>
    </location>
</feature>
<dbReference type="CDD" id="cd17541">
    <property type="entry name" value="REC_CheB-like"/>
    <property type="match status" value="1"/>
</dbReference>
<dbReference type="PANTHER" id="PTHR42872:SF6">
    <property type="entry name" value="PROTEIN-GLUTAMATE METHYLESTERASE_PROTEIN-GLUTAMINE GLUTAMINASE"/>
    <property type="match status" value="1"/>
</dbReference>
<dbReference type="AlphaFoldDB" id="A0A1X7C0E9"/>
<evidence type="ECO:0000256" key="4">
    <source>
        <dbReference type="ARBA" id="ARBA00048267"/>
    </source>
</evidence>
<dbReference type="InterPro" id="IPR001789">
    <property type="entry name" value="Sig_transdc_resp-reg_receiver"/>
</dbReference>
<dbReference type="EC" id="3.5.1.44" evidence="5"/>
<keyword evidence="11" id="KW-1185">Reference proteome</keyword>
<dbReference type="InterPro" id="IPR000673">
    <property type="entry name" value="Sig_transdc_resp-reg_Me-estase"/>
</dbReference>
<dbReference type="SUPFAM" id="SSF52738">
    <property type="entry name" value="Methylesterase CheB, C-terminal domain"/>
    <property type="match status" value="1"/>
</dbReference>
<evidence type="ECO:0000256" key="1">
    <source>
        <dbReference type="ARBA" id="ARBA00022490"/>
    </source>
</evidence>
<evidence type="ECO:0000313" key="11">
    <source>
        <dbReference type="Proteomes" id="UP000192906"/>
    </source>
</evidence>
<dbReference type="PIRSF" id="PIRSF000876">
    <property type="entry name" value="RR_chemtxs_CheB"/>
    <property type="match status" value="1"/>
</dbReference>
<dbReference type="EC" id="3.1.1.61" evidence="5"/>
<dbReference type="EMBL" id="FWZU01000001">
    <property type="protein sequence ID" value="SME87770.1"/>
    <property type="molecule type" value="Genomic_DNA"/>
</dbReference>
<dbReference type="Pfam" id="PF01339">
    <property type="entry name" value="CheB_methylest"/>
    <property type="match status" value="1"/>
</dbReference>
<dbReference type="GO" id="GO:0008984">
    <property type="term" value="F:protein-glutamate methylesterase activity"/>
    <property type="evidence" value="ECO:0007669"/>
    <property type="project" value="UniProtKB-UniRule"/>
</dbReference>
<dbReference type="NCBIfam" id="NF001965">
    <property type="entry name" value="PRK00742.1"/>
    <property type="match status" value="1"/>
</dbReference>
<dbReference type="Gene3D" id="3.40.50.180">
    <property type="entry name" value="Methylesterase CheB, C-terminal domain"/>
    <property type="match status" value="1"/>
</dbReference>
<dbReference type="Gene3D" id="3.40.50.2300">
    <property type="match status" value="1"/>
</dbReference>
<comment type="subcellular location">
    <subcellularLocation>
        <location evidence="5">Cytoplasm</location>
    </subcellularLocation>
</comment>
<dbReference type="CDD" id="cd16432">
    <property type="entry name" value="CheB_Rec"/>
    <property type="match status" value="1"/>
</dbReference>
<comment type="catalytic activity">
    <reaction evidence="5">
        <text>L-glutaminyl-[protein] + H2O = L-glutamyl-[protein] + NH4(+)</text>
        <dbReference type="Rhea" id="RHEA:16441"/>
        <dbReference type="Rhea" id="RHEA-COMP:10207"/>
        <dbReference type="Rhea" id="RHEA-COMP:10208"/>
        <dbReference type="ChEBI" id="CHEBI:15377"/>
        <dbReference type="ChEBI" id="CHEBI:28938"/>
        <dbReference type="ChEBI" id="CHEBI:29973"/>
        <dbReference type="ChEBI" id="CHEBI:30011"/>
        <dbReference type="EC" id="3.5.1.44"/>
    </reaction>
</comment>
<dbReference type="PROSITE" id="PS50122">
    <property type="entry name" value="CHEB"/>
    <property type="match status" value="1"/>
</dbReference>
<comment type="function">
    <text evidence="5">Involved in chemotaxis. Part of a chemotaxis signal transduction system that modulates chemotaxis in response to various stimuli. Catalyzes the demethylation of specific methylglutamate residues introduced into the chemoreceptors (methyl-accepting chemotaxis proteins or MCP) by CheR. Also mediates the irreversible deamidation of specific glutamine residues to glutamic acid.</text>
</comment>
<dbReference type="Proteomes" id="UP000192906">
    <property type="component" value="Unassembled WGS sequence"/>
</dbReference>
<dbReference type="SUPFAM" id="SSF52172">
    <property type="entry name" value="CheY-like"/>
    <property type="match status" value="1"/>
</dbReference>
<dbReference type="SMART" id="SM00448">
    <property type="entry name" value="REC"/>
    <property type="match status" value="1"/>
</dbReference>
<dbReference type="InterPro" id="IPR011006">
    <property type="entry name" value="CheY-like_superfamily"/>
</dbReference>
<dbReference type="GO" id="GO:0005737">
    <property type="term" value="C:cytoplasm"/>
    <property type="evidence" value="ECO:0007669"/>
    <property type="project" value="UniProtKB-SubCell"/>
</dbReference>
<evidence type="ECO:0000256" key="7">
    <source>
        <dbReference type="PROSITE-ProRule" id="PRU00169"/>
    </source>
</evidence>
<evidence type="ECO:0000259" key="9">
    <source>
        <dbReference type="PROSITE" id="PS50122"/>
    </source>
</evidence>
<gene>
    <name evidence="5" type="primary">cheB</name>
    <name evidence="10" type="ORF">SAMN06295933_0030</name>
</gene>
<evidence type="ECO:0000259" key="8">
    <source>
        <dbReference type="PROSITE" id="PS50110"/>
    </source>
</evidence>
<evidence type="ECO:0000256" key="3">
    <source>
        <dbReference type="ARBA" id="ARBA00022801"/>
    </source>
</evidence>
<dbReference type="GO" id="GO:0050568">
    <property type="term" value="F:protein-glutamine glutaminase activity"/>
    <property type="evidence" value="ECO:0007669"/>
    <property type="project" value="UniProtKB-UniRule"/>
</dbReference>
<comment type="PTM">
    <text evidence="5">Phosphorylated by CheA. Phosphorylation of the N-terminal regulatory domain activates the methylesterase activity.</text>
</comment>
<comment type="similarity">
    <text evidence="5">Belongs to the CheB family.</text>
</comment>
<dbReference type="RefSeq" id="WP_085096580.1">
    <property type="nucleotide sequence ID" value="NZ_FWZU01000001.1"/>
</dbReference>
<dbReference type="HAMAP" id="MF_00099">
    <property type="entry name" value="CheB_chemtxs"/>
    <property type="match status" value="1"/>
</dbReference>
<dbReference type="STRING" id="1519643.SAMN06295933_0030"/>
<comment type="domain">
    <text evidence="5">Contains a C-terminal catalytic domain, and an N-terminal region which modulates catalytic activity.</text>
</comment>
<keyword evidence="5 7" id="KW-0597">Phosphoprotein</keyword>
<dbReference type="Pfam" id="PF00072">
    <property type="entry name" value="Response_reg"/>
    <property type="match status" value="1"/>
</dbReference>
<feature type="active site" evidence="5 6">
    <location>
        <position position="199"/>
    </location>
</feature>
<dbReference type="InterPro" id="IPR008248">
    <property type="entry name" value="CheB-like"/>
</dbReference>
<accession>A0A1X7C0E9</accession>
<feature type="modified residue" description="4-aspartylphosphate" evidence="5 7">
    <location>
        <position position="54"/>
    </location>
</feature>
<keyword evidence="2 5" id="KW-0145">Chemotaxis</keyword>
<evidence type="ECO:0000256" key="2">
    <source>
        <dbReference type="ARBA" id="ARBA00022500"/>
    </source>
</evidence>
<dbReference type="GO" id="GO:0006935">
    <property type="term" value="P:chemotaxis"/>
    <property type="evidence" value="ECO:0007669"/>
    <property type="project" value="UniProtKB-UniRule"/>
</dbReference>
<dbReference type="GO" id="GO:0000156">
    <property type="term" value="F:phosphorelay response regulator activity"/>
    <property type="evidence" value="ECO:0007669"/>
    <property type="project" value="InterPro"/>
</dbReference>
<dbReference type="OrthoDB" id="9793421at2"/>
<sequence length="355" mass="39084">MIKILIVDDSASVRNFFSEFFSNEPDLEVVGCAEDGEAAFRMVKELNPDVVTMDVNLPDHDGFAVTRRIMEENPVPIVIISAVYSASDAEIGFRMLDTGALAFHNKPSINDKFFRERMNEIIMSVRLMSEVRVVRRRNRVQKNVEHLDTETMKNFRQNMKNAKAKIVCIGASTGGPQALKQVLIDLPKSLPVPVLIVQHISSGFLEGLVNWLHEKTGHNIKIAAQNEILEAGVIYFAPEDSHIQVSSKRRVILLQNPAVNGIRPTIAKLFSSIAANFGEGGVGVLLTGMGRDGADGLLEIRRNGGYTIAQDKETSIIFGMPGEAVKLGAAVSVLPLEKIGQDINRYILDSYGENL</sequence>
<name>A0A1X7C0E9_9BACT</name>
<feature type="domain" description="Response regulatory" evidence="8">
    <location>
        <begin position="3"/>
        <end position="121"/>
    </location>
</feature>
<dbReference type="PANTHER" id="PTHR42872">
    <property type="entry name" value="PROTEIN-GLUTAMATE METHYLESTERASE/PROTEIN-GLUTAMINE GLUTAMINASE"/>
    <property type="match status" value="1"/>
</dbReference>
<keyword evidence="3 5" id="KW-0378">Hydrolase</keyword>
<dbReference type="InterPro" id="IPR035909">
    <property type="entry name" value="CheB_C"/>
</dbReference>
<comment type="catalytic activity">
    <reaction evidence="4 5">
        <text>[protein]-L-glutamate 5-O-methyl ester + H2O = L-glutamyl-[protein] + methanol + H(+)</text>
        <dbReference type="Rhea" id="RHEA:23236"/>
        <dbReference type="Rhea" id="RHEA-COMP:10208"/>
        <dbReference type="Rhea" id="RHEA-COMP:10311"/>
        <dbReference type="ChEBI" id="CHEBI:15377"/>
        <dbReference type="ChEBI" id="CHEBI:15378"/>
        <dbReference type="ChEBI" id="CHEBI:17790"/>
        <dbReference type="ChEBI" id="CHEBI:29973"/>
        <dbReference type="ChEBI" id="CHEBI:82795"/>
        <dbReference type="EC" id="3.1.1.61"/>
    </reaction>
</comment>
<reference evidence="11" key="1">
    <citation type="submission" date="2017-04" db="EMBL/GenBank/DDBJ databases">
        <authorList>
            <person name="Varghese N."/>
            <person name="Submissions S."/>
        </authorList>
    </citation>
    <scope>NUCLEOTIDE SEQUENCE [LARGE SCALE GENOMIC DNA]</scope>
    <source>
        <strain evidence="11">K3S</strain>
    </source>
</reference>
<evidence type="ECO:0000256" key="6">
    <source>
        <dbReference type="PROSITE-ProRule" id="PRU00050"/>
    </source>
</evidence>
<proteinExistence type="inferred from homology"/>
<evidence type="ECO:0000256" key="5">
    <source>
        <dbReference type="HAMAP-Rule" id="MF_00099"/>
    </source>
</evidence>
<evidence type="ECO:0000313" key="10">
    <source>
        <dbReference type="EMBL" id="SME87770.1"/>
    </source>
</evidence>
<protein>
    <recommendedName>
        <fullName evidence="5">Protein-glutamate methylesterase/protein-glutamine glutaminase</fullName>
        <ecNumber evidence="5">3.1.1.61</ecNumber>
        <ecNumber evidence="5">3.5.1.44</ecNumber>
    </recommendedName>
</protein>
<dbReference type="PROSITE" id="PS50110">
    <property type="entry name" value="RESPONSE_REGULATORY"/>
    <property type="match status" value="1"/>
</dbReference>
<keyword evidence="1 5" id="KW-0963">Cytoplasm</keyword>
<feature type="active site" evidence="5 6">
    <location>
        <position position="172"/>
    </location>
</feature>